<dbReference type="Proteomes" id="UP000577362">
    <property type="component" value="Unassembled WGS sequence"/>
</dbReference>
<keyword evidence="3" id="KW-1003">Cell membrane</keyword>
<evidence type="ECO:0000256" key="3">
    <source>
        <dbReference type="ARBA" id="ARBA00022475"/>
    </source>
</evidence>
<gene>
    <name evidence="9" type="ORF">GGR16_002562</name>
</gene>
<dbReference type="PANTHER" id="PTHR43744:SF9">
    <property type="entry name" value="POLYGALACTURONAN_RHAMNOGALACTURONAN TRANSPORT SYSTEM PERMEASE PROTEIN YTCP"/>
    <property type="match status" value="1"/>
</dbReference>
<dbReference type="Gene3D" id="1.10.3720.10">
    <property type="entry name" value="MetI-like"/>
    <property type="match status" value="1"/>
</dbReference>
<feature type="transmembrane region" description="Helical" evidence="7">
    <location>
        <begin position="112"/>
        <end position="132"/>
    </location>
</feature>
<dbReference type="PROSITE" id="PS50928">
    <property type="entry name" value="ABC_TM1"/>
    <property type="match status" value="1"/>
</dbReference>
<dbReference type="EMBL" id="JACIEN010000002">
    <property type="protein sequence ID" value="MBB4017533.1"/>
    <property type="molecule type" value="Genomic_DNA"/>
</dbReference>
<dbReference type="GO" id="GO:0005886">
    <property type="term" value="C:plasma membrane"/>
    <property type="evidence" value="ECO:0007669"/>
    <property type="project" value="UniProtKB-SubCell"/>
</dbReference>
<dbReference type="Pfam" id="PF00528">
    <property type="entry name" value="BPD_transp_1"/>
    <property type="match status" value="1"/>
</dbReference>
<dbReference type="CDD" id="cd06261">
    <property type="entry name" value="TM_PBP2"/>
    <property type="match status" value="1"/>
</dbReference>
<protein>
    <submittedName>
        <fullName evidence="9">Putative aldouronate transport system permease protein</fullName>
    </submittedName>
</protein>
<evidence type="ECO:0000256" key="6">
    <source>
        <dbReference type="ARBA" id="ARBA00023136"/>
    </source>
</evidence>
<organism evidence="9 10">
    <name type="scientific">Chelatococcus caeni</name>
    <dbReference type="NCBI Taxonomy" id="1348468"/>
    <lineage>
        <taxon>Bacteria</taxon>
        <taxon>Pseudomonadati</taxon>
        <taxon>Pseudomonadota</taxon>
        <taxon>Alphaproteobacteria</taxon>
        <taxon>Hyphomicrobiales</taxon>
        <taxon>Chelatococcaceae</taxon>
        <taxon>Chelatococcus</taxon>
    </lineage>
</organism>
<evidence type="ECO:0000313" key="10">
    <source>
        <dbReference type="Proteomes" id="UP000577362"/>
    </source>
</evidence>
<feature type="transmembrane region" description="Helical" evidence="7">
    <location>
        <begin position="20"/>
        <end position="41"/>
    </location>
</feature>
<evidence type="ECO:0000256" key="4">
    <source>
        <dbReference type="ARBA" id="ARBA00022692"/>
    </source>
</evidence>
<keyword evidence="10" id="KW-1185">Reference proteome</keyword>
<keyword evidence="4 7" id="KW-0812">Transmembrane</keyword>
<evidence type="ECO:0000256" key="5">
    <source>
        <dbReference type="ARBA" id="ARBA00022989"/>
    </source>
</evidence>
<feature type="transmembrane region" description="Helical" evidence="7">
    <location>
        <begin position="259"/>
        <end position="278"/>
    </location>
</feature>
<dbReference type="RefSeq" id="WP_019400758.1">
    <property type="nucleotide sequence ID" value="NZ_JACIEN010000002.1"/>
</dbReference>
<dbReference type="AlphaFoldDB" id="A0A840BY95"/>
<comment type="similarity">
    <text evidence="7">Belongs to the binding-protein-dependent transport system permease family.</text>
</comment>
<dbReference type="InterPro" id="IPR000515">
    <property type="entry name" value="MetI-like"/>
</dbReference>
<feature type="domain" description="ABC transmembrane type-1" evidence="8">
    <location>
        <begin position="77"/>
        <end position="275"/>
    </location>
</feature>
<name>A0A840BY95_9HYPH</name>
<proteinExistence type="inferred from homology"/>
<evidence type="ECO:0000259" key="8">
    <source>
        <dbReference type="PROSITE" id="PS50928"/>
    </source>
</evidence>
<accession>A0A840BY95</accession>
<evidence type="ECO:0000256" key="1">
    <source>
        <dbReference type="ARBA" id="ARBA00004651"/>
    </source>
</evidence>
<keyword evidence="6 7" id="KW-0472">Membrane</keyword>
<comment type="subcellular location">
    <subcellularLocation>
        <location evidence="1 7">Cell membrane</location>
        <topology evidence="1 7">Multi-pass membrane protein</topology>
    </subcellularLocation>
</comment>
<feature type="transmembrane region" description="Helical" evidence="7">
    <location>
        <begin position="144"/>
        <end position="164"/>
    </location>
</feature>
<keyword evidence="2 7" id="KW-0813">Transport</keyword>
<comment type="caution">
    <text evidence="9">The sequence shown here is derived from an EMBL/GenBank/DDBJ whole genome shotgun (WGS) entry which is preliminary data.</text>
</comment>
<evidence type="ECO:0000313" key="9">
    <source>
        <dbReference type="EMBL" id="MBB4017533.1"/>
    </source>
</evidence>
<keyword evidence="5 7" id="KW-1133">Transmembrane helix</keyword>
<feature type="transmembrane region" description="Helical" evidence="7">
    <location>
        <begin position="81"/>
        <end position="100"/>
    </location>
</feature>
<dbReference type="InterPro" id="IPR035906">
    <property type="entry name" value="MetI-like_sf"/>
</dbReference>
<feature type="transmembrane region" description="Helical" evidence="7">
    <location>
        <begin position="185"/>
        <end position="210"/>
    </location>
</feature>
<reference evidence="9 10" key="1">
    <citation type="submission" date="2020-08" db="EMBL/GenBank/DDBJ databases">
        <title>Genomic Encyclopedia of Type Strains, Phase IV (KMG-IV): sequencing the most valuable type-strain genomes for metagenomic binning, comparative biology and taxonomic classification.</title>
        <authorList>
            <person name="Goeker M."/>
        </authorList>
    </citation>
    <scope>NUCLEOTIDE SEQUENCE [LARGE SCALE GENOMIC DNA]</scope>
    <source>
        <strain evidence="9 10">DSM 103737</strain>
    </source>
</reference>
<evidence type="ECO:0000256" key="2">
    <source>
        <dbReference type="ARBA" id="ARBA00022448"/>
    </source>
</evidence>
<sequence length="293" mass="32881">MSAFTLHSRGDRFFGYANGFLLALFVLGTLYPFIYILAASISSGAAVTSGRVFLFPVDLTLAAYERVLSDRMFWVSYGNTFLYTFGGTAMSLLIIVPGAYALSRHQLRGRRFFNLMVAFTLWFHAGMIPFFLNMRDLGLLDSRLGIIIGFACNAFNIILLRNFFEAVPKAFEEAARMDGASDFQLLWKVFIPLSKPAIATVALFCIVTRWNGYFWAMVLLRGEEKIPLQLYLKRVIVDLSANDEFAASLLTSRYSFETVSAAIMVASIIPVLLIYPYVQKYFSKGILLGGVKE</sequence>
<dbReference type="SUPFAM" id="SSF161098">
    <property type="entry name" value="MetI-like"/>
    <property type="match status" value="1"/>
</dbReference>
<dbReference type="GO" id="GO:0055085">
    <property type="term" value="P:transmembrane transport"/>
    <property type="evidence" value="ECO:0007669"/>
    <property type="project" value="InterPro"/>
</dbReference>
<dbReference type="PANTHER" id="PTHR43744">
    <property type="entry name" value="ABC TRANSPORTER PERMEASE PROTEIN MG189-RELATED-RELATED"/>
    <property type="match status" value="1"/>
</dbReference>
<evidence type="ECO:0000256" key="7">
    <source>
        <dbReference type="RuleBase" id="RU363032"/>
    </source>
</evidence>